<dbReference type="Proteomes" id="UP000219522">
    <property type="component" value="Unassembled WGS sequence"/>
</dbReference>
<dbReference type="EMBL" id="OCSU01000001">
    <property type="protein sequence ID" value="SOE62572.1"/>
    <property type="molecule type" value="Genomic_DNA"/>
</dbReference>
<dbReference type="RefSeq" id="WP_062638416.1">
    <property type="nucleotide sequence ID" value="NZ_FCOG02000033.1"/>
</dbReference>
<proteinExistence type="predicted"/>
<gene>
    <name evidence="2" type="ORF">SAMN05446927_2342</name>
</gene>
<sequence length="530" mass="56379">MRHTVIGVFDTYAQAEQARTALTAAGFSHGDIELQANPKRDDAAEPSIAPDAETHAEPGMLANIERFFSMLFGGRDQPPEVAHYSEAVRRGAVLVAVDTNTEAEVDIARTTLADQGAVDIDERAASWGALAHGASAMEDDRDHSVLDELGLGRGSAVPGRDPLNAEPSAARADLNRARAYPRADVGDPAVEPVIDPLGDPLGNPLRPQDPATLSSRDIFTETPAAPLGPLDMPTTREDSLARGTAGRDPLAAENIGSPAQRDMVAPASVSERDALAGFDPLAPLKTATPGTGTPARDALGERDALTGRDPLSASNIGTPAQRDPVSPASGSPATPASDALGGRDATYRYDPLAERDSQTASDRVMEHGSLAAGGPLPGTSAASARDWRPVNALDETDAAANDAFAPHVSEPEGPDAGRVAAPSASDRAPGALGPQTIPDEYMEYSDDFRSDYDSKYAATGSPYEDYEGAYRYGANLGNDERFRSRQWDDQMEYELRRDWESRYPEGGDTWDRFKAAIRHGWDRVTGHHHV</sequence>
<evidence type="ECO:0000313" key="3">
    <source>
        <dbReference type="Proteomes" id="UP000219522"/>
    </source>
</evidence>
<evidence type="ECO:0000256" key="1">
    <source>
        <dbReference type="SAM" id="MobiDB-lite"/>
    </source>
</evidence>
<protein>
    <recommendedName>
        <fullName evidence="4">General stress protein 17M-like domain-containing protein</fullName>
    </recommendedName>
</protein>
<accession>A0A7Z7I4Q4</accession>
<feature type="compositionally biased region" description="Low complexity" evidence="1">
    <location>
        <begin position="324"/>
        <end position="339"/>
    </location>
</feature>
<name>A0A7Z7I4Q4_9BURK</name>
<evidence type="ECO:0000313" key="2">
    <source>
        <dbReference type="EMBL" id="SOE62572.1"/>
    </source>
</evidence>
<feature type="compositionally biased region" description="Basic and acidic residues" evidence="1">
    <location>
        <begin position="345"/>
        <end position="357"/>
    </location>
</feature>
<feature type="region of interest" description="Disordered" evidence="1">
    <location>
        <begin position="280"/>
        <end position="439"/>
    </location>
</feature>
<reference evidence="2 3" key="1">
    <citation type="submission" date="2017-09" db="EMBL/GenBank/DDBJ databases">
        <authorList>
            <person name="Varghese N."/>
            <person name="Submissions S."/>
        </authorList>
    </citation>
    <scope>NUCLEOTIDE SEQUENCE [LARGE SCALE GENOMIC DNA]</scope>
    <source>
        <strain evidence="2 3">OK806</strain>
    </source>
</reference>
<organism evidence="2 3">
    <name type="scientific">Caballeronia arationis</name>
    <dbReference type="NCBI Taxonomy" id="1777142"/>
    <lineage>
        <taxon>Bacteria</taxon>
        <taxon>Pseudomonadati</taxon>
        <taxon>Pseudomonadota</taxon>
        <taxon>Betaproteobacteria</taxon>
        <taxon>Burkholderiales</taxon>
        <taxon>Burkholderiaceae</taxon>
        <taxon>Caballeronia</taxon>
    </lineage>
</organism>
<keyword evidence="3" id="KW-1185">Reference proteome</keyword>
<dbReference type="OrthoDB" id="581516at2"/>
<feature type="region of interest" description="Disordered" evidence="1">
    <location>
        <begin position="221"/>
        <end position="265"/>
    </location>
</feature>
<dbReference type="AlphaFoldDB" id="A0A7Z7I4Q4"/>
<evidence type="ECO:0008006" key="4">
    <source>
        <dbReference type="Google" id="ProtNLM"/>
    </source>
</evidence>
<comment type="caution">
    <text evidence="2">The sequence shown here is derived from an EMBL/GenBank/DDBJ whole genome shotgun (WGS) entry which is preliminary data.</text>
</comment>